<reference evidence="3 4" key="1">
    <citation type="submission" date="2018-07" db="EMBL/GenBank/DDBJ databases">
        <title>Dyella solisilvae sp. nov., isolated from the pine and broad-leaved mixed forest soil.</title>
        <authorList>
            <person name="Gao Z."/>
            <person name="Qiu L."/>
        </authorList>
    </citation>
    <scope>NUCLEOTIDE SEQUENCE [LARGE SCALE GENOMIC DNA]</scope>
    <source>
        <strain evidence="3 4">DHG54</strain>
    </source>
</reference>
<proteinExistence type="inferred from homology"/>
<organism evidence="3 4">
    <name type="scientific">Dyella solisilvae</name>
    <dbReference type="NCBI Taxonomy" id="1920168"/>
    <lineage>
        <taxon>Bacteria</taxon>
        <taxon>Pseudomonadati</taxon>
        <taxon>Pseudomonadota</taxon>
        <taxon>Gammaproteobacteria</taxon>
        <taxon>Lysobacterales</taxon>
        <taxon>Rhodanobacteraceae</taxon>
        <taxon>Dyella</taxon>
    </lineage>
</organism>
<dbReference type="AlphaFoldDB" id="A0A370KBA0"/>
<comment type="caution">
    <text evidence="3">The sequence shown here is derived from an EMBL/GenBank/DDBJ whole genome shotgun (WGS) entry which is preliminary data.</text>
</comment>
<comment type="similarity">
    <text evidence="1">Belongs to the flagella basal body rod proteins family.</text>
</comment>
<evidence type="ECO:0000313" key="4">
    <source>
        <dbReference type="Proteomes" id="UP000254711"/>
    </source>
</evidence>
<dbReference type="OrthoDB" id="9794148at2"/>
<evidence type="ECO:0000256" key="1">
    <source>
        <dbReference type="ARBA" id="ARBA00009677"/>
    </source>
</evidence>
<accession>A0A370KBA0</accession>
<evidence type="ECO:0000313" key="3">
    <source>
        <dbReference type="EMBL" id="RDI99320.1"/>
    </source>
</evidence>
<gene>
    <name evidence="3" type="ORF">DVT68_00185</name>
</gene>
<name>A0A370KBA0_9GAMM</name>
<feature type="domain" description="Flagellar basal-body/hook protein C-terminal" evidence="2">
    <location>
        <begin position="92"/>
        <end position="129"/>
    </location>
</feature>
<dbReference type="EMBL" id="QQSY01000001">
    <property type="protein sequence ID" value="RDI99320.1"/>
    <property type="molecule type" value="Genomic_DNA"/>
</dbReference>
<sequence>MVVDAIFNATRFGLQYERLRLEAASHNIAVANTASTTGHGAQLLHAVSGRAMSFDAMAGLSHRGAGDAPTLVAEDAAERKVHDPSDPLADASGMVSYPKVDLVQEMSTLVDAGRAYEANVRAFNTLRAMELHALDVGGGS</sequence>
<keyword evidence="3" id="KW-0966">Cell projection</keyword>
<dbReference type="Proteomes" id="UP000254711">
    <property type="component" value="Unassembled WGS sequence"/>
</dbReference>
<keyword evidence="3" id="KW-0282">Flagellum</keyword>
<evidence type="ECO:0000259" key="2">
    <source>
        <dbReference type="Pfam" id="PF06429"/>
    </source>
</evidence>
<dbReference type="InterPro" id="IPR010930">
    <property type="entry name" value="Flg_bb/hook_C_dom"/>
</dbReference>
<keyword evidence="4" id="KW-1185">Reference proteome</keyword>
<keyword evidence="3" id="KW-0969">Cilium</keyword>
<dbReference type="Pfam" id="PF06429">
    <property type="entry name" value="Flg_bbr_C"/>
    <property type="match status" value="1"/>
</dbReference>
<dbReference type="RefSeq" id="WP_114823062.1">
    <property type="nucleotide sequence ID" value="NZ_QQSY01000001.1"/>
</dbReference>
<protein>
    <submittedName>
        <fullName evidence="3">Flagellar biosynthesis protein FlgC</fullName>
    </submittedName>
</protein>